<dbReference type="PROSITE" id="PS50866">
    <property type="entry name" value="GOLD"/>
    <property type="match status" value="1"/>
</dbReference>
<evidence type="ECO:0000313" key="12">
    <source>
        <dbReference type="Proteomes" id="UP001212152"/>
    </source>
</evidence>
<protein>
    <submittedName>
        <fullName evidence="11">Vesicle coat component</fullName>
    </submittedName>
</protein>
<dbReference type="SMART" id="SM01190">
    <property type="entry name" value="EMP24_GP25L"/>
    <property type="match status" value="1"/>
</dbReference>
<dbReference type="Pfam" id="PF01105">
    <property type="entry name" value="EMP24_GP25L"/>
    <property type="match status" value="1"/>
</dbReference>
<name>A0AAD5TT36_9FUNG</name>
<feature type="domain" description="GOLD" evidence="10">
    <location>
        <begin position="43"/>
        <end position="134"/>
    </location>
</feature>
<dbReference type="InterPro" id="IPR015720">
    <property type="entry name" value="Emp24-like"/>
</dbReference>
<feature type="signal peptide" evidence="9">
    <location>
        <begin position="1"/>
        <end position="30"/>
    </location>
</feature>
<dbReference type="EMBL" id="JADGJQ010000003">
    <property type="protein sequence ID" value="KAJ3184608.1"/>
    <property type="molecule type" value="Genomic_DNA"/>
</dbReference>
<keyword evidence="4 9" id="KW-0732">Signal</keyword>
<feature type="transmembrane region" description="Helical" evidence="8">
    <location>
        <begin position="194"/>
        <end position="214"/>
    </location>
</feature>
<evidence type="ECO:0000256" key="8">
    <source>
        <dbReference type="SAM" id="Phobius"/>
    </source>
</evidence>
<proteinExistence type="inferred from homology"/>
<dbReference type="PANTHER" id="PTHR22811">
    <property type="entry name" value="TRANSMEMBRANE EMP24 DOMAIN-CONTAINING PROTEIN"/>
    <property type="match status" value="1"/>
</dbReference>
<gene>
    <name evidence="11" type="primary">ERV25</name>
    <name evidence="11" type="ORF">HDU87_004011</name>
</gene>
<evidence type="ECO:0000256" key="7">
    <source>
        <dbReference type="RuleBase" id="RU003827"/>
    </source>
</evidence>
<dbReference type="AlphaFoldDB" id="A0AAD5TT36"/>
<evidence type="ECO:0000256" key="1">
    <source>
        <dbReference type="ARBA" id="ARBA00004479"/>
    </source>
</evidence>
<comment type="similarity">
    <text evidence="2 7">Belongs to the EMP24/GP25L family.</text>
</comment>
<comment type="caution">
    <text evidence="11">The sequence shown here is derived from an EMBL/GenBank/DDBJ whole genome shotgun (WGS) entry which is preliminary data.</text>
</comment>
<keyword evidence="6 8" id="KW-0472">Membrane</keyword>
<evidence type="ECO:0000256" key="9">
    <source>
        <dbReference type="SAM" id="SignalP"/>
    </source>
</evidence>
<keyword evidence="3 7" id="KW-0812">Transmembrane</keyword>
<evidence type="ECO:0000259" key="10">
    <source>
        <dbReference type="PROSITE" id="PS50866"/>
    </source>
</evidence>
<evidence type="ECO:0000313" key="11">
    <source>
        <dbReference type="EMBL" id="KAJ3184608.1"/>
    </source>
</evidence>
<comment type="subcellular location">
    <subcellularLocation>
        <location evidence="1 7">Membrane</location>
        <topology evidence="1 7">Single-pass type I membrane protein</topology>
    </subcellularLocation>
</comment>
<evidence type="ECO:0000256" key="6">
    <source>
        <dbReference type="ARBA" id="ARBA00023136"/>
    </source>
</evidence>
<reference evidence="11" key="1">
    <citation type="submission" date="2020-05" db="EMBL/GenBank/DDBJ databases">
        <title>Phylogenomic resolution of chytrid fungi.</title>
        <authorList>
            <person name="Stajich J.E."/>
            <person name="Amses K."/>
            <person name="Simmons R."/>
            <person name="Seto K."/>
            <person name="Myers J."/>
            <person name="Bonds A."/>
            <person name="Quandt C.A."/>
            <person name="Barry K."/>
            <person name="Liu P."/>
            <person name="Grigoriev I."/>
            <person name="Longcore J.E."/>
            <person name="James T.Y."/>
        </authorList>
    </citation>
    <scope>NUCLEOTIDE SEQUENCE</scope>
    <source>
        <strain evidence="11">JEL0379</strain>
    </source>
</reference>
<dbReference type="InterPro" id="IPR009038">
    <property type="entry name" value="GOLD_dom"/>
</dbReference>
<evidence type="ECO:0000256" key="2">
    <source>
        <dbReference type="ARBA" id="ARBA00007104"/>
    </source>
</evidence>
<dbReference type="GO" id="GO:0016020">
    <property type="term" value="C:membrane"/>
    <property type="evidence" value="ECO:0007669"/>
    <property type="project" value="UniProtKB-SubCell"/>
</dbReference>
<evidence type="ECO:0000256" key="3">
    <source>
        <dbReference type="ARBA" id="ARBA00022692"/>
    </source>
</evidence>
<sequence length="224" mass="25357">MHSRSRPPTARSLAILIFVLFTTLAGLCDALKFDLQATNPGTRRCVAQFISDKQMVVGTVSAADGERMKVDIEVFDTSVHNNKHWHKLNIVNEQKFAFTAHDDAEVFYCFTNTLDTGVQPGANMKRTITLHIDTGAEAADLSEEIKNKKLRPLEIELTRLEAILSEVTVEMDELKTREMAMRDVNESTNSRVKWFNTFTIIVLLGSGAYQIAYLRRFFQAKKLI</sequence>
<keyword evidence="12" id="KW-1185">Reference proteome</keyword>
<organism evidence="11 12">
    <name type="scientific">Geranomyces variabilis</name>
    <dbReference type="NCBI Taxonomy" id="109894"/>
    <lineage>
        <taxon>Eukaryota</taxon>
        <taxon>Fungi</taxon>
        <taxon>Fungi incertae sedis</taxon>
        <taxon>Chytridiomycota</taxon>
        <taxon>Chytridiomycota incertae sedis</taxon>
        <taxon>Chytridiomycetes</taxon>
        <taxon>Spizellomycetales</taxon>
        <taxon>Powellomycetaceae</taxon>
        <taxon>Geranomyces</taxon>
    </lineage>
</organism>
<evidence type="ECO:0000256" key="4">
    <source>
        <dbReference type="ARBA" id="ARBA00022729"/>
    </source>
</evidence>
<evidence type="ECO:0000256" key="5">
    <source>
        <dbReference type="ARBA" id="ARBA00022989"/>
    </source>
</evidence>
<feature type="chain" id="PRO_5042110334" evidence="9">
    <location>
        <begin position="31"/>
        <end position="224"/>
    </location>
</feature>
<dbReference type="Proteomes" id="UP001212152">
    <property type="component" value="Unassembled WGS sequence"/>
</dbReference>
<keyword evidence="5 8" id="KW-1133">Transmembrane helix</keyword>
<accession>A0AAD5TT36</accession>